<proteinExistence type="predicted"/>
<dbReference type="InterPro" id="IPR017896">
    <property type="entry name" value="4Fe4S_Fe-S-bd"/>
</dbReference>
<dbReference type="EMBL" id="DVOS01000029">
    <property type="protein sequence ID" value="HIV22834.1"/>
    <property type="molecule type" value="Genomic_DNA"/>
</dbReference>
<evidence type="ECO:0000313" key="5">
    <source>
        <dbReference type="EMBL" id="HIV22834.1"/>
    </source>
</evidence>
<evidence type="ECO:0000259" key="4">
    <source>
        <dbReference type="PROSITE" id="PS51379"/>
    </source>
</evidence>
<name>A0A9D1NZ74_9FIRM</name>
<dbReference type="AlphaFoldDB" id="A0A9D1NZ74"/>
<dbReference type="PROSITE" id="PS51379">
    <property type="entry name" value="4FE4S_FER_2"/>
    <property type="match status" value="2"/>
</dbReference>
<dbReference type="PROSITE" id="PS00198">
    <property type="entry name" value="4FE4S_FER_1"/>
    <property type="match status" value="1"/>
</dbReference>
<dbReference type="GO" id="GO:0046872">
    <property type="term" value="F:metal ion binding"/>
    <property type="evidence" value="ECO:0007669"/>
    <property type="project" value="UniProtKB-KW"/>
</dbReference>
<reference evidence="5" key="2">
    <citation type="journal article" date="2021" name="PeerJ">
        <title>Extensive microbial diversity within the chicken gut microbiome revealed by metagenomics and culture.</title>
        <authorList>
            <person name="Gilroy R."/>
            <person name="Ravi A."/>
            <person name="Getino M."/>
            <person name="Pursley I."/>
            <person name="Horton D.L."/>
            <person name="Alikhan N.F."/>
            <person name="Baker D."/>
            <person name="Gharbi K."/>
            <person name="Hall N."/>
            <person name="Watson M."/>
            <person name="Adriaenssens E.M."/>
            <person name="Foster-Nyarko E."/>
            <person name="Jarju S."/>
            <person name="Secka A."/>
            <person name="Antonio M."/>
            <person name="Oren A."/>
            <person name="Chaudhuri R.R."/>
            <person name="La Ragione R."/>
            <person name="Hildebrand F."/>
            <person name="Pallen M.J."/>
        </authorList>
    </citation>
    <scope>NUCLEOTIDE SEQUENCE</scope>
    <source>
        <strain evidence="5">ChiBcec6-7307</strain>
    </source>
</reference>
<keyword evidence="2" id="KW-0408">Iron</keyword>
<dbReference type="Gene3D" id="3.30.70.20">
    <property type="match status" value="1"/>
</dbReference>
<keyword evidence="1" id="KW-0479">Metal-binding</keyword>
<gene>
    <name evidence="5" type="ORF">IAC80_02720</name>
</gene>
<feature type="domain" description="4Fe-4S ferredoxin-type" evidence="4">
    <location>
        <begin position="16"/>
        <end position="45"/>
    </location>
</feature>
<accession>A0A9D1NZ74</accession>
<dbReference type="SUPFAM" id="SSF54862">
    <property type="entry name" value="4Fe-4S ferredoxins"/>
    <property type="match status" value="1"/>
</dbReference>
<evidence type="ECO:0000313" key="6">
    <source>
        <dbReference type="Proteomes" id="UP000886889"/>
    </source>
</evidence>
<organism evidence="5 6">
    <name type="scientific">Candidatus Merdiplasma excrementigallinarum</name>
    <dbReference type="NCBI Taxonomy" id="2840864"/>
    <lineage>
        <taxon>Bacteria</taxon>
        <taxon>Bacillati</taxon>
        <taxon>Bacillota</taxon>
        <taxon>Clostridia</taxon>
        <taxon>Lachnospirales</taxon>
        <taxon>Lachnospiraceae</taxon>
        <taxon>Lachnospiraceae incertae sedis</taxon>
        <taxon>Candidatus Merdiplasma</taxon>
    </lineage>
</organism>
<protein>
    <submittedName>
        <fullName evidence="5">Ferredoxin family protein</fullName>
    </submittedName>
</protein>
<feature type="domain" description="4Fe-4S ferredoxin-type" evidence="4">
    <location>
        <begin position="49"/>
        <end position="79"/>
    </location>
</feature>
<keyword evidence="3" id="KW-0411">Iron-sulfur</keyword>
<comment type="caution">
    <text evidence="5">The sequence shown here is derived from an EMBL/GenBank/DDBJ whole genome shotgun (WGS) entry which is preliminary data.</text>
</comment>
<dbReference type="InterPro" id="IPR017900">
    <property type="entry name" value="4Fe4S_Fe_S_CS"/>
</dbReference>
<evidence type="ECO:0000256" key="1">
    <source>
        <dbReference type="ARBA" id="ARBA00022723"/>
    </source>
</evidence>
<sequence length="100" mass="11047">MKQIEYRVSPVPCSTRPLKFDETLCIGCNRCAGVCQCDILIPNPEKGRPPVVMYPGECYYCGACVMACPREGAIRLVHPLMNQAKFVPVKKTDLVDKNAG</sequence>
<dbReference type="GO" id="GO:0051536">
    <property type="term" value="F:iron-sulfur cluster binding"/>
    <property type="evidence" value="ECO:0007669"/>
    <property type="project" value="UniProtKB-KW"/>
</dbReference>
<dbReference type="Proteomes" id="UP000886889">
    <property type="component" value="Unassembled WGS sequence"/>
</dbReference>
<evidence type="ECO:0000256" key="3">
    <source>
        <dbReference type="ARBA" id="ARBA00023014"/>
    </source>
</evidence>
<dbReference type="Pfam" id="PF12838">
    <property type="entry name" value="Fer4_7"/>
    <property type="match status" value="1"/>
</dbReference>
<evidence type="ECO:0000256" key="2">
    <source>
        <dbReference type="ARBA" id="ARBA00023004"/>
    </source>
</evidence>
<reference evidence="5" key="1">
    <citation type="submission" date="2020-10" db="EMBL/GenBank/DDBJ databases">
        <authorList>
            <person name="Gilroy R."/>
        </authorList>
    </citation>
    <scope>NUCLEOTIDE SEQUENCE</scope>
    <source>
        <strain evidence="5">ChiBcec6-7307</strain>
    </source>
</reference>